<dbReference type="AlphaFoldDB" id="A0AAX6GLZ7"/>
<proteinExistence type="predicted"/>
<sequence length="145" mass="15500">MEDWKTQPSQGCSNVGDLGPLHPIEVVGASAEDGKGKLPTDDGVQKLGLSLASKYSCCSGSSQEETVPHFLSQGILASSIWTHFEVRMGIPTGETFRGRRCRWLDSSDRQTCQVLAAAVIGSFGKTGKNPIRGGRLAGTQAHRRS</sequence>
<name>A0AAX6GLZ7_IRIPA</name>
<protein>
    <submittedName>
        <fullName evidence="1">Uncharacterized protein</fullName>
    </submittedName>
</protein>
<keyword evidence="2" id="KW-1185">Reference proteome</keyword>
<reference evidence="1" key="1">
    <citation type="journal article" date="2023" name="GigaByte">
        <title>Genome assembly of the bearded iris, Iris pallida Lam.</title>
        <authorList>
            <person name="Bruccoleri R.E."/>
            <person name="Oakeley E.J."/>
            <person name="Faust A.M.E."/>
            <person name="Altorfer M."/>
            <person name="Dessus-Babus S."/>
            <person name="Burckhardt D."/>
            <person name="Oertli M."/>
            <person name="Naumann U."/>
            <person name="Petersen F."/>
            <person name="Wong J."/>
        </authorList>
    </citation>
    <scope>NUCLEOTIDE SEQUENCE</scope>
    <source>
        <strain evidence="1">GSM-AAB239-AS_SAM_17_03QT</strain>
    </source>
</reference>
<comment type="caution">
    <text evidence="1">The sequence shown here is derived from an EMBL/GenBank/DDBJ whole genome shotgun (WGS) entry which is preliminary data.</text>
</comment>
<evidence type="ECO:0000313" key="2">
    <source>
        <dbReference type="Proteomes" id="UP001140949"/>
    </source>
</evidence>
<evidence type="ECO:0000313" key="1">
    <source>
        <dbReference type="EMBL" id="KAJ6829583.1"/>
    </source>
</evidence>
<organism evidence="1 2">
    <name type="scientific">Iris pallida</name>
    <name type="common">Sweet iris</name>
    <dbReference type="NCBI Taxonomy" id="29817"/>
    <lineage>
        <taxon>Eukaryota</taxon>
        <taxon>Viridiplantae</taxon>
        <taxon>Streptophyta</taxon>
        <taxon>Embryophyta</taxon>
        <taxon>Tracheophyta</taxon>
        <taxon>Spermatophyta</taxon>
        <taxon>Magnoliopsida</taxon>
        <taxon>Liliopsida</taxon>
        <taxon>Asparagales</taxon>
        <taxon>Iridaceae</taxon>
        <taxon>Iridoideae</taxon>
        <taxon>Irideae</taxon>
        <taxon>Iris</taxon>
    </lineage>
</organism>
<reference evidence="1" key="2">
    <citation type="submission" date="2023-04" db="EMBL/GenBank/DDBJ databases">
        <authorList>
            <person name="Bruccoleri R.E."/>
            <person name="Oakeley E.J."/>
            <person name="Faust A.-M."/>
            <person name="Dessus-Babus S."/>
            <person name="Altorfer M."/>
            <person name="Burckhardt D."/>
            <person name="Oertli M."/>
            <person name="Naumann U."/>
            <person name="Petersen F."/>
            <person name="Wong J."/>
        </authorList>
    </citation>
    <scope>NUCLEOTIDE SEQUENCE</scope>
    <source>
        <strain evidence="1">GSM-AAB239-AS_SAM_17_03QT</strain>
        <tissue evidence="1">Leaf</tissue>
    </source>
</reference>
<accession>A0AAX6GLZ7</accession>
<dbReference type="Proteomes" id="UP001140949">
    <property type="component" value="Unassembled WGS sequence"/>
</dbReference>
<dbReference type="EMBL" id="JANAVB010018368">
    <property type="protein sequence ID" value="KAJ6829583.1"/>
    <property type="molecule type" value="Genomic_DNA"/>
</dbReference>
<gene>
    <name evidence="1" type="ORF">M6B38_357210</name>
</gene>